<keyword evidence="3" id="KW-0804">Transcription</keyword>
<sequence length="188" mass="20363">MTQPTRPLRADAARNRARILEVAYETFAAEGLSVPIDEIARRAGVGAGTIYRHFPTKEELFQAVIQDRVRRVTDNGYALLESEAPGTAMFTFLRSIVLQWGATDRGLVEALAGAGIDIAEFAPDTEAAFLAVLDELLQAAQQAGTARHDIDVPEVKAILVGCQAMQSYNSALAERVTEVVIDGLRPPQ</sequence>
<evidence type="ECO:0000256" key="3">
    <source>
        <dbReference type="ARBA" id="ARBA00023163"/>
    </source>
</evidence>
<evidence type="ECO:0000313" key="7">
    <source>
        <dbReference type="Proteomes" id="UP000467636"/>
    </source>
</evidence>
<dbReference type="PROSITE" id="PS50977">
    <property type="entry name" value="HTH_TETR_2"/>
    <property type="match status" value="1"/>
</dbReference>
<organism evidence="6 7">
    <name type="scientific">Mycolicibacter terrae</name>
    <dbReference type="NCBI Taxonomy" id="1788"/>
    <lineage>
        <taxon>Bacteria</taxon>
        <taxon>Bacillati</taxon>
        <taxon>Actinomycetota</taxon>
        <taxon>Actinomycetes</taxon>
        <taxon>Mycobacteriales</taxon>
        <taxon>Mycobacteriaceae</taxon>
        <taxon>Mycolicibacter</taxon>
    </lineage>
</organism>
<evidence type="ECO:0000313" key="6">
    <source>
        <dbReference type="EMBL" id="BBX24202.1"/>
    </source>
</evidence>
<evidence type="ECO:0000259" key="5">
    <source>
        <dbReference type="PROSITE" id="PS50977"/>
    </source>
</evidence>
<dbReference type="InterPro" id="IPR001647">
    <property type="entry name" value="HTH_TetR"/>
</dbReference>
<gene>
    <name evidence="6" type="ORF">MTER_36130</name>
</gene>
<dbReference type="Proteomes" id="UP000467636">
    <property type="component" value="Chromosome"/>
</dbReference>
<dbReference type="Pfam" id="PF21597">
    <property type="entry name" value="TetR_C_43"/>
    <property type="match status" value="1"/>
</dbReference>
<dbReference type="InterPro" id="IPR036271">
    <property type="entry name" value="Tet_transcr_reg_TetR-rel_C_sf"/>
</dbReference>
<dbReference type="InterPro" id="IPR009057">
    <property type="entry name" value="Homeodomain-like_sf"/>
</dbReference>
<reference evidence="6 7" key="1">
    <citation type="journal article" date="2019" name="Emerg. Microbes Infect.">
        <title>Comprehensive subspecies identification of 175 nontuberculous mycobacteria species based on 7547 genomic profiles.</title>
        <authorList>
            <person name="Matsumoto Y."/>
            <person name="Kinjo T."/>
            <person name="Motooka D."/>
            <person name="Nabeya D."/>
            <person name="Jung N."/>
            <person name="Uechi K."/>
            <person name="Horii T."/>
            <person name="Iida T."/>
            <person name="Fujita J."/>
            <person name="Nakamura S."/>
        </authorList>
    </citation>
    <scope>NUCLEOTIDE SEQUENCE [LARGE SCALE GENOMIC DNA]</scope>
    <source>
        <strain evidence="6 7">JCM 12143</strain>
    </source>
</reference>
<feature type="domain" description="HTH tetR-type" evidence="5">
    <location>
        <begin position="13"/>
        <end position="72"/>
    </location>
</feature>
<dbReference type="GO" id="GO:0003700">
    <property type="term" value="F:DNA-binding transcription factor activity"/>
    <property type="evidence" value="ECO:0007669"/>
    <property type="project" value="TreeGrafter"/>
</dbReference>
<feature type="DNA-binding region" description="H-T-H motif" evidence="4">
    <location>
        <begin position="35"/>
        <end position="54"/>
    </location>
</feature>
<dbReference type="Gene3D" id="1.10.357.10">
    <property type="entry name" value="Tetracycline Repressor, domain 2"/>
    <property type="match status" value="1"/>
</dbReference>
<dbReference type="Pfam" id="PF00440">
    <property type="entry name" value="TetR_N"/>
    <property type="match status" value="1"/>
</dbReference>
<dbReference type="RefSeq" id="WP_085260800.1">
    <property type="nucleotide sequence ID" value="NZ_AP022564.1"/>
</dbReference>
<protein>
    <submittedName>
        <fullName evidence="6">TetR family transcriptional regulator</fullName>
    </submittedName>
</protein>
<keyword evidence="2 4" id="KW-0238">DNA-binding</keyword>
<evidence type="ECO:0000256" key="1">
    <source>
        <dbReference type="ARBA" id="ARBA00023015"/>
    </source>
</evidence>
<name>A0AAD1HYX9_9MYCO</name>
<dbReference type="SUPFAM" id="SSF48498">
    <property type="entry name" value="Tetracyclin repressor-like, C-terminal domain"/>
    <property type="match status" value="1"/>
</dbReference>
<evidence type="ECO:0000256" key="4">
    <source>
        <dbReference type="PROSITE-ProRule" id="PRU00335"/>
    </source>
</evidence>
<proteinExistence type="predicted"/>
<dbReference type="GO" id="GO:0000976">
    <property type="term" value="F:transcription cis-regulatory region binding"/>
    <property type="evidence" value="ECO:0007669"/>
    <property type="project" value="TreeGrafter"/>
</dbReference>
<dbReference type="PANTHER" id="PTHR30055:SF234">
    <property type="entry name" value="HTH-TYPE TRANSCRIPTIONAL REGULATOR BETI"/>
    <property type="match status" value="1"/>
</dbReference>
<dbReference type="PRINTS" id="PR00455">
    <property type="entry name" value="HTHTETR"/>
</dbReference>
<dbReference type="InterPro" id="IPR050109">
    <property type="entry name" value="HTH-type_TetR-like_transc_reg"/>
</dbReference>
<accession>A0AAD1HYX9</accession>
<keyword evidence="1" id="KW-0805">Transcription regulation</keyword>
<dbReference type="EMBL" id="AP022564">
    <property type="protein sequence ID" value="BBX24202.1"/>
    <property type="molecule type" value="Genomic_DNA"/>
</dbReference>
<dbReference type="AlphaFoldDB" id="A0AAD1HYX9"/>
<dbReference type="SUPFAM" id="SSF46689">
    <property type="entry name" value="Homeodomain-like"/>
    <property type="match status" value="1"/>
</dbReference>
<evidence type="ECO:0000256" key="2">
    <source>
        <dbReference type="ARBA" id="ARBA00023125"/>
    </source>
</evidence>
<dbReference type="PANTHER" id="PTHR30055">
    <property type="entry name" value="HTH-TYPE TRANSCRIPTIONAL REGULATOR RUTR"/>
    <property type="match status" value="1"/>
</dbReference>
<dbReference type="InterPro" id="IPR049445">
    <property type="entry name" value="TetR_SbtR-like_C"/>
</dbReference>
<keyword evidence="7" id="KW-1185">Reference proteome</keyword>